<comment type="caution">
    <text evidence="2">The sequence shown here is derived from an EMBL/GenBank/DDBJ whole genome shotgun (WGS) entry which is preliminary data.</text>
</comment>
<dbReference type="Gene3D" id="3.40.50.720">
    <property type="entry name" value="NAD(P)-binding Rossmann-like Domain"/>
    <property type="match status" value="1"/>
</dbReference>
<dbReference type="PANTHER" id="PTHR33303">
    <property type="entry name" value="CYTOPLASMIC PROTEIN-RELATED"/>
    <property type="match status" value="1"/>
</dbReference>
<dbReference type="InterPro" id="IPR003781">
    <property type="entry name" value="CoA-bd"/>
</dbReference>
<keyword evidence="3" id="KW-1185">Reference proteome</keyword>
<evidence type="ECO:0000313" key="2">
    <source>
        <dbReference type="EMBL" id="KAB3535935.1"/>
    </source>
</evidence>
<evidence type="ECO:0000259" key="1">
    <source>
        <dbReference type="SMART" id="SM00881"/>
    </source>
</evidence>
<dbReference type="AlphaFoldDB" id="A0A6I0FDF7"/>
<proteinExistence type="predicted"/>
<dbReference type="SMART" id="SM00881">
    <property type="entry name" value="CoA_binding"/>
    <property type="match status" value="1"/>
</dbReference>
<dbReference type="EMBL" id="WBZC01000014">
    <property type="protein sequence ID" value="KAB3535935.1"/>
    <property type="molecule type" value="Genomic_DNA"/>
</dbReference>
<sequence>MDLIEKNKKEMLSKKNWAVVGVTPAVEKFGYRIFSKLQEHGYRVYGVNPKYDEVDGEKIHNSLKELPVVPDCISVVVNPKATLSMLEEIKDIGVKYVWFQPGTFNEEVIEKAEEYGLNYVYYDCVLVALDEN</sequence>
<dbReference type="SUPFAM" id="SSF51735">
    <property type="entry name" value="NAD(P)-binding Rossmann-fold domains"/>
    <property type="match status" value="1"/>
</dbReference>
<dbReference type="Pfam" id="PF13380">
    <property type="entry name" value="CoA_binding_2"/>
    <property type="match status" value="1"/>
</dbReference>
<dbReference type="OrthoDB" id="9804695at2"/>
<accession>A0A6I0FDF7</accession>
<dbReference type="InterPro" id="IPR036291">
    <property type="entry name" value="NAD(P)-bd_dom_sf"/>
</dbReference>
<dbReference type="PANTHER" id="PTHR33303:SF2">
    <property type="entry name" value="COA-BINDING DOMAIN-CONTAINING PROTEIN"/>
    <property type="match status" value="1"/>
</dbReference>
<protein>
    <submittedName>
        <fullName evidence="2">CoA-binding protein</fullName>
    </submittedName>
</protein>
<dbReference type="RefSeq" id="WP_151860564.1">
    <property type="nucleotide sequence ID" value="NZ_WBZC01000014.1"/>
</dbReference>
<reference evidence="2 3" key="1">
    <citation type="submission" date="2019-10" db="EMBL/GenBank/DDBJ databases">
        <title>Alkaliphilus serpentinus sp. nov. and Alkaliphilus pronyensis sp. nov., two novel anaerobic alkaliphilic species isolated from the serpentinized-hosted hydrothermal field of the Prony Bay (New Caledonia).</title>
        <authorList>
            <person name="Postec A."/>
        </authorList>
    </citation>
    <scope>NUCLEOTIDE SEQUENCE [LARGE SCALE GENOMIC DNA]</scope>
    <source>
        <strain evidence="2 3">LacV</strain>
    </source>
</reference>
<feature type="domain" description="CoA-binding" evidence="1">
    <location>
        <begin position="11"/>
        <end position="103"/>
    </location>
</feature>
<organism evidence="2 3">
    <name type="scientific">Alkaliphilus pronyensis</name>
    <dbReference type="NCBI Taxonomy" id="1482732"/>
    <lineage>
        <taxon>Bacteria</taxon>
        <taxon>Bacillati</taxon>
        <taxon>Bacillota</taxon>
        <taxon>Clostridia</taxon>
        <taxon>Peptostreptococcales</taxon>
        <taxon>Natronincolaceae</taxon>
        <taxon>Alkaliphilus</taxon>
    </lineage>
</organism>
<name>A0A6I0FDF7_9FIRM</name>
<gene>
    <name evidence="2" type="ORF">F8154_05315</name>
</gene>
<dbReference type="Proteomes" id="UP000432715">
    <property type="component" value="Unassembled WGS sequence"/>
</dbReference>
<evidence type="ECO:0000313" key="3">
    <source>
        <dbReference type="Proteomes" id="UP000432715"/>
    </source>
</evidence>